<evidence type="ECO:0000313" key="3">
    <source>
        <dbReference type="Proteomes" id="UP000321436"/>
    </source>
</evidence>
<keyword evidence="1" id="KW-0472">Membrane</keyword>
<evidence type="ECO:0000256" key="1">
    <source>
        <dbReference type="SAM" id="Phobius"/>
    </source>
</evidence>
<reference evidence="2 3" key="1">
    <citation type="submission" date="2019-07" db="EMBL/GenBank/DDBJ databases">
        <title>Whole genome shotgun sequence of Chitinophaga cymbidii NBRC 109752.</title>
        <authorList>
            <person name="Hosoyama A."/>
            <person name="Uohara A."/>
            <person name="Ohji S."/>
            <person name="Ichikawa N."/>
        </authorList>
    </citation>
    <scope>NUCLEOTIDE SEQUENCE [LARGE SCALE GENOMIC DNA]</scope>
    <source>
        <strain evidence="2 3">NBRC 109752</strain>
    </source>
</reference>
<evidence type="ECO:0000313" key="2">
    <source>
        <dbReference type="EMBL" id="GEP97666.1"/>
    </source>
</evidence>
<name>A0A512RPP6_9BACT</name>
<gene>
    <name evidence="2" type="ORF">CCY01nite_39260</name>
</gene>
<sequence>MPYQNFDMETSHKKIKIHLLGLFRLDTEGLTCKEFCSILVAILLFAGTFMAVALLLGVLPALIQGIKVVKSIWWVLSG</sequence>
<organism evidence="2 3">
    <name type="scientific">Chitinophaga cymbidii</name>
    <dbReference type="NCBI Taxonomy" id="1096750"/>
    <lineage>
        <taxon>Bacteria</taxon>
        <taxon>Pseudomonadati</taxon>
        <taxon>Bacteroidota</taxon>
        <taxon>Chitinophagia</taxon>
        <taxon>Chitinophagales</taxon>
        <taxon>Chitinophagaceae</taxon>
        <taxon>Chitinophaga</taxon>
    </lineage>
</organism>
<comment type="caution">
    <text evidence="2">The sequence shown here is derived from an EMBL/GenBank/DDBJ whole genome shotgun (WGS) entry which is preliminary data.</text>
</comment>
<keyword evidence="1" id="KW-0812">Transmembrane</keyword>
<accession>A0A512RPP6</accession>
<dbReference type="AlphaFoldDB" id="A0A512RPP6"/>
<dbReference type="EMBL" id="BKAU01000005">
    <property type="protein sequence ID" value="GEP97666.1"/>
    <property type="molecule type" value="Genomic_DNA"/>
</dbReference>
<keyword evidence="3" id="KW-1185">Reference proteome</keyword>
<dbReference type="Proteomes" id="UP000321436">
    <property type="component" value="Unassembled WGS sequence"/>
</dbReference>
<feature type="transmembrane region" description="Helical" evidence="1">
    <location>
        <begin position="38"/>
        <end position="63"/>
    </location>
</feature>
<keyword evidence="1" id="KW-1133">Transmembrane helix</keyword>
<proteinExistence type="predicted"/>
<protein>
    <submittedName>
        <fullName evidence="2">Uncharacterized protein</fullName>
    </submittedName>
</protein>